<dbReference type="Proteomes" id="UP000011083">
    <property type="component" value="Unassembled WGS sequence"/>
</dbReference>
<dbReference type="PROSITE" id="PS00446">
    <property type="entry name" value="RNA_POL_D_30KD"/>
    <property type="match status" value="1"/>
</dbReference>
<comment type="similarity">
    <text evidence="6">Belongs to the archaeal Rpo3/eukaryotic RPB3 RNA polymerase subunit family.</text>
</comment>
<evidence type="ECO:0000256" key="3">
    <source>
        <dbReference type="ARBA" id="ARBA00022478"/>
    </source>
</evidence>
<dbReference type="SMART" id="SM00662">
    <property type="entry name" value="RPOLD"/>
    <property type="match status" value="1"/>
</dbReference>
<dbReference type="GO" id="GO:0003677">
    <property type="term" value="F:DNA binding"/>
    <property type="evidence" value="ECO:0007669"/>
    <property type="project" value="InterPro"/>
</dbReference>
<dbReference type="GO" id="GO:0003899">
    <property type="term" value="F:DNA-directed RNA polymerase activity"/>
    <property type="evidence" value="ECO:0007669"/>
    <property type="project" value="InterPro"/>
</dbReference>
<dbReference type="GO" id="GO:0006351">
    <property type="term" value="P:DNA-templated transcription"/>
    <property type="evidence" value="ECO:0007669"/>
    <property type="project" value="InterPro"/>
</dbReference>
<dbReference type="InterPro" id="IPR001514">
    <property type="entry name" value="DNA-dir_RNA_pol_30-40kDasu_CS"/>
</dbReference>
<dbReference type="OMA" id="MFPEVVF"/>
<dbReference type="EMBL" id="KB007899">
    <property type="protein sequence ID" value="ELR21864.1"/>
    <property type="molecule type" value="Genomic_DNA"/>
</dbReference>
<dbReference type="InterPro" id="IPR033901">
    <property type="entry name" value="RNAPI/III_AC40"/>
</dbReference>
<dbReference type="Pfam" id="PF01000">
    <property type="entry name" value="RNA_pol_A_bac"/>
    <property type="match status" value="1"/>
</dbReference>
<dbReference type="Gene3D" id="3.30.1360.10">
    <property type="entry name" value="RNA polymerase, RBP11-like subunit"/>
    <property type="match status" value="1"/>
</dbReference>
<reference evidence="8 9" key="1">
    <citation type="journal article" date="2013" name="Genome Biol.">
        <title>Genome of Acanthamoeba castellanii highlights extensive lateral gene transfer and early evolution of tyrosine kinase signaling.</title>
        <authorList>
            <person name="Clarke M."/>
            <person name="Lohan A.J."/>
            <person name="Liu B."/>
            <person name="Lagkouvardos I."/>
            <person name="Roy S."/>
            <person name="Zafar N."/>
            <person name="Bertelli C."/>
            <person name="Schilde C."/>
            <person name="Kianianmomeni A."/>
            <person name="Burglin T.R."/>
            <person name="Frech C."/>
            <person name="Turcotte B."/>
            <person name="Kopec K.O."/>
            <person name="Synnott J.M."/>
            <person name="Choo C."/>
            <person name="Paponov I."/>
            <person name="Finkler A."/>
            <person name="Soon Heng Tan C."/>
            <person name="Hutchins A.P."/>
            <person name="Weinmeier T."/>
            <person name="Rattei T."/>
            <person name="Chu J.S."/>
            <person name="Gimenez G."/>
            <person name="Irimia M."/>
            <person name="Rigden D.J."/>
            <person name="Fitzpatrick D.A."/>
            <person name="Lorenzo-Morales J."/>
            <person name="Bateman A."/>
            <person name="Chiu C.H."/>
            <person name="Tang P."/>
            <person name="Hegemann P."/>
            <person name="Fromm H."/>
            <person name="Raoult D."/>
            <person name="Greub G."/>
            <person name="Miranda-Saavedra D."/>
            <person name="Chen N."/>
            <person name="Nash P."/>
            <person name="Ginger M.L."/>
            <person name="Horn M."/>
            <person name="Schaap P."/>
            <person name="Caler L."/>
            <person name="Loftus B."/>
        </authorList>
    </citation>
    <scope>NUCLEOTIDE SEQUENCE [LARGE SCALE GENOMIC DNA]</scope>
    <source>
        <strain evidence="8 9">Neff</strain>
    </source>
</reference>
<evidence type="ECO:0000256" key="4">
    <source>
        <dbReference type="ARBA" id="ARBA00023163"/>
    </source>
</evidence>
<feature type="domain" description="DNA-directed RNA polymerase RpoA/D/Rpb3-type" evidence="7">
    <location>
        <begin position="70"/>
        <end position="343"/>
    </location>
</feature>
<evidence type="ECO:0000256" key="6">
    <source>
        <dbReference type="ARBA" id="ARBA00025804"/>
    </source>
</evidence>
<keyword evidence="3" id="KW-0240">DNA-directed RNA polymerase</keyword>
<dbReference type="RefSeq" id="XP_004347246.1">
    <property type="nucleotide sequence ID" value="XM_004347196.1"/>
</dbReference>
<dbReference type="STRING" id="1257118.L8H8M4"/>
<dbReference type="FunFam" id="2.170.120.12:FF:000003">
    <property type="entry name" value="Dna-directed rna polymerases i and iii subunit"/>
    <property type="match status" value="1"/>
</dbReference>
<keyword evidence="4" id="KW-0804">Transcription</keyword>
<comment type="subcellular location">
    <subcellularLocation>
        <location evidence="1">Nucleus</location>
    </subcellularLocation>
</comment>
<keyword evidence="5" id="KW-0539">Nucleus</keyword>
<dbReference type="InterPro" id="IPR011263">
    <property type="entry name" value="DNA-dir_RNA_pol_RpoA/D/Rpb3"/>
</dbReference>
<dbReference type="VEuPathDB" id="AmoebaDB:ACA1_343180"/>
<dbReference type="SUPFAM" id="SSF56553">
    <property type="entry name" value="Insert subdomain of RNA polymerase alpha subunit"/>
    <property type="match status" value="1"/>
</dbReference>
<dbReference type="InterPro" id="IPR036643">
    <property type="entry name" value="RNApol_insert_sf"/>
</dbReference>
<accession>L8H8M4</accession>
<dbReference type="InterPro" id="IPR050518">
    <property type="entry name" value="Rpo3/RPB3_RNA_Pol_subunit"/>
</dbReference>
<dbReference type="InterPro" id="IPR011262">
    <property type="entry name" value="DNA-dir_RNA_pol_insert"/>
</dbReference>
<dbReference type="AlphaFoldDB" id="L8H8M4"/>
<dbReference type="GO" id="GO:0046983">
    <property type="term" value="F:protein dimerization activity"/>
    <property type="evidence" value="ECO:0007669"/>
    <property type="project" value="InterPro"/>
</dbReference>
<dbReference type="PANTHER" id="PTHR11800">
    <property type="entry name" value="DNA-DIRECTED RNA POLYMERASE"/>
    <property type="match status" value="1"/>
</dbReference>
<dbReference type="InterPro" id="IPR022842">
    <property type="entry name" value="RNAP_Rpo3/Rpb3/RPAC1"/>
</dbReference>
<dbReference type="OrthoDB" id="270173at2759"/>
<dbReference type="Pfam" id="PF01193">
    <property type="entry name" value="RNA_pol_L"/>
    <property type="match status" value="1"/>
</dbReference>
<dbReference type="NCBIfam" id="NF001988">
    <property type="entry name" value="PRK00783.1"/>
    <property type="match status" value="1"/>
</dbReference>
<dbReference type="GO" id="GO:0005736">
    <property type="term" value="C:RNA polymerase I complex"/>
    <property type="evidence" value="ECO:0007669"/>
    <property type="project" value="TreeGrafter"/>
</dbReference>
<evidence type="ECO:0000256" key="5">
    <source>
        <dbReference type="ARBA" id="ARBA00023242"/>
    </source>
</evidence>
<dbReference type="CDD" id="cd07032">
    <property type="entry name" value="RNAP_I_II_AC40"/>
    <property type="match status" value="1"/>
</dbReference>
<evidence type="ECO:0000256" key="1">
    <source>
        <dbReference type="ARBA" id="ARBA00004123"/>
    </source>
</evidence>
<dbReference type="PANTHER" id="PTHR11800:SF13">
    <property type="entry name" value="DNA-DIRECTED RNA POLYMERASES I AND III SUBUNIT RPAC1"/>
    <property type="match status" value="1"/>
</dbReference>
<dbReference type="KEGG" id="acan:ACA1_343180"/>
<name>L8H8M4_ACACF</name>
<sequence length="350" mass="39833">MSSKKKGSMSENLHEKKTRVGFTNPAPVYPGTSFASDTYQSLGVDNKFDINDLMSNLKIKIIDYKPKEGLLVFDLIGVDAPVANAFRRILLSEIPTMAIEHVWIHNNTSIIQDEVLAHRLGLIPIKVDPRKFEFKKPGEEETDETTLVFKLKVRCTRSNNTNPQNPEEAYVNSKVYSRDLIWEPVGGQAELFADDPPRPVHDDILIAKLRPGQEIEVECRCAKGEGKEHAKWSPVSTAYYRLLPDIKFVKDFKGQEAKKLVAKCPMNVFDIEDSGKAYVKNQRNCTMCRECIREDGWDKRIKLLRVKDHFIFSIESTGILPPNVLFEEAVKVFMAKCHTVLTELDNLHAQ</sequence>
<gene>
    <name evidence="8" type="ORF">ACA1_343180</name>
</gene>
<organism evidence="8 9">
    <name type="scientific">Acanthamoeba castellanii (strain ATCC 30010 / Neff)</name>
    <dbReference type="NCBI Taxonomy" id="1257118"/>
    <lineage>
        <taxon>Eukaryota</taxon>
        <taxon>Amoebozoa</taxon>
        <taxon>Discosea</taxon>
        <taxon>Longamoebia</taxon>
        <taxon>Centramoebida</taxon>
        <taxon>Acanthamoebidae</taxon>
        <taxon>Acanthamoeba</taxon>
    </lineage>
</organism>
<keyword evidence="9" id="KW-1185">Reference proteome</keyword>
<evidence type="ECO:0000313" key="8">
    <source>
        <dbReference type="EMBL" id="ELR21864.1"/>
    </source>
</evidence>
<dbReference type="SUPFAM" id="SSF55257">
    <property type="entry name" value="RBP11-like subunits of RNA polymerase"/>
    <property type="match status" value="1"/>
</dbReference>
<dbReference type="HAMAP" id="MF_00320">
    <property type="entry name" value="RNApol_arch_Rpo3"/>
    <property type="match status" value="1"/>
</dbReference>
<dbReference type="InterPro" id="IPR036603">
    <property type="entry name" value="RBP11-like"/>
</dbReference>
<evidence type="ECO:0000256" key="2">
    <source>
        <dbReference type="ARBA" id="ARBA00022083"/>
    </source>
</evidence>
<dbReference type="Gene3D" id="2.170.120.12">
    <property type="entry name" value="DNA-directed RNA polymerase, insert domain"/>
    <property type="match status" value="1"/>
</dbReference>
<proteinExistence type="inferred from homology"/>
<dbReference type="GO" id="GO:0005666">
    <property type="term" value="C:RNA polymerase III complex"/>
    <property type="evidence" value="ECO:0007669"/>
    <property type="project" value="TreeGrafter"/>
</dbReference>
<evidence type="ECO:0000259" key="7">
    <source>
        <dbReference type="SMART" id="SM00662"/>
    </source>
</evidence>
<dbReference type="GeneID" id="14922784"/>
<protein>
    <recommendedName>
        <fullName evidence="2">DNA-directed RNA polymerases I and III subunit RPAC1</fullName>
    </recommendedName>
</protein>
<evidence type="ECO:0000313" key="9">
    <source>
        <dbReference type="Proteomes" id="UP000011083"/>
    </source>
</evidence>